<evidence type="ECO:0000313" key="2">
    <source>
        <dbReference type="EMBL" id="MDT0450532.1"/>
    </source>
</evidence>
<dbReference type="Proteomes" id="UP001180531">
    <property type="component" value="Unassembled WGS sequence"/>
</dbReference>
<reference evidence="2" key="1">
    <citation type="submission" date="2024-05" db="EMBL/GenBank/DDBJ databases">
        <title>30 novel species of actinomycetes from the DSMZ collection.</title>
        <authorList>
            <person name="Nouioui I."/>
        </authorList>
    </citation>
    <scope>NUCLEOTIDE SEQUENCE</scope>
    <source>
        <strain evidence="2">DSM 40473</strain>
    </source>
</reference>
<evidence type="ECO:0008006" key="4">
    <source>
        <dbReference type="Google" id="ProtNLM"/>
    </source>
</evidence>
<evidence type="ECO:0000256" key="1">
    <source>
        <dbReference type="SAM" id="MobiDB-lite"/>
    </source>
</evidence>
<evidence type="ECO:0000313" key="3">
    <source>
        <dbReference type="Proteomes" id="UP001180531"/>
    </source>
</evidence>
<accession>A0ABU2SNS1</accession>
<dbReference type="EMBL" id="JAVRFI010000008">
    <property type="protein sequence ID" value="MDT0450532.1"/>
    <property type="molecule type" value="Genomic_DNA"/>
</dbReference>
<proteinExistence type="predicted"/>
<gene>
    <name evidence="2" type="ORF">RM609_15835</name>
</gene>
<sequence>MYDEAVHPASLVGEFRRTAVLVPLDRSGGLWSVEMHGIRWICGFTDMAALARFAVARGIAEDEEEEWEYRAVLGARLLDVVVPAIGAPAGVALDIAGERPVMFPPVRGIVPDDVALDASKNRFSIGPDGPDGPDEFDEPVEREAAAP</sequence>
<keyword evidence="3" id="KW-1185">Reference proteome</keyword>
<protein>
    <recommendedName>
        <fullName evidence="4">SseB protein N-terminal domain-containing protein</fullName>
    </recommendedName>
</protein>
<organism evidence="2 3">
    <name type="scientific">Streptomyces hesseae</name>
    <dbReference type="NCBI Taxonomy" id="3075519"/>
    <lineage>
        <taxon>Bacteria</taxon>
        <taxon>Bacillati</taxon>
        <taxon>Actinomycetota</taxon>
        <taxon>Actinomycetes</taxon>
        <taxon>Kitasatosporales</taxon>
        <taxon>Streptomycetaceae</taxon>
        <taxon>Streptomyces</taxon>
    </lineage>
</organism>
<name>A0ABU2SNS1_9ACTN</name>
<comment type="caution">
    <text evidence="2">The sequence shown here is derived from an EMBL/GenBank/DDBJ whole genome shotgun (WGS) entry which is preliminary data.</text>
</comment>
<feature type="region of interest" description="Disordered" evidence="1">
    <location>
        <begin position="120"/>
        <end position="147"/>
    </location>
</feature>